<accession>A0A8S9YEV6</accession>
<dbReference type="AlphaFoldDB" id="A0A8S9YEV6"/>
<sequence length="292" mass="33939">MSETVDLVDVFRRHFPEDFSCDTFDEFQRKLRIFQRETGTSYVKRSVCTRAKWYRQSGKVIPEAVKYKHFYLSCIHCAKKGCVNDGKNHRFQDYQCPSVIHVAYKNDALRISHSYMVHNHQIMDADPSVYPGNRRLDKREEELLYSIMDSLPRTRDVIEFAQHEFDVVLTAIDVRDIRQRKRARVHPDGPVEIIRTLTPENIEDDSSKAECLPQDQVDYKTEARHVVSDLCEVMCSLETKKCEHVMQELKKIINFIALGVNFVVEPVENCYTTTPIPSSRLTETCQPSASNV</sequence>
<comment type="caution">
    <text evidence="1">The sequence shown here is derived from an EMBL/GenBank/DDBJ whole genome shotgun (WGS) entry which is preliminary data.</text>
</comment>
<protein>
    <submittedName>
        <fullName evidence="1">Uncharacterized protein</fullName>
    </submittedName>
</protein>
<evidence type="ECO:0000313" key="1">
    <source>
        <dbReference type="EMBL" id="KAF7238635.1"/>
    </source>
</evidence>
<dbReference type="Proteomes" id="UP000822476">
    <property type="component" value="Unassembled WGS sequence"/>
</dbReference>
<reference evidence="1" key="1">
    <citation type="submission" date="2019-07" db="EMBL/GenBank/DDBJ databases">
        <title>Annotation for the trematode Paragonimus miyazaki's.</title>
        <authorList>
            <person name="Choi Y.-J."/>
        </authorList>
    </citation>
    <scope>NUCLEOTIDE SEQUENCE</scope>
    <source>
        <strain evidence="1">Japan</strain>
    </source>
</reference>
<evidence type="ECO:0000313" key="2">
    <source>
        <dbReference type="Proteomes" id="UP000822476"/>
    </source>
</evidence>
<keyword evidence="2" id="KW-1185">Reference proteome</keyword>
<gene>
    <name evidence="1" type="ORF">EG68_10881</name>
</gene>
<name>A0A8S9YEV6_9TREM</name>
<organism evidence="1 2">
    <name type="scientific">Paragonimus skrjabini miyazakii</name>
    <dbReference type="NCBI Taxonomy" id="59628"/>
    <lineage>
        <taxon>Eukaryota</taxon>
        <taxon>Metazoa</taxon>
        <taxon>Spiralia</taxon>
        <taxon>Lophotrochozoa</taxon>
        <taxon>Platyhelminthes</taxon>
        <taxon>Trematoda</taxon>
        <taxon>Digenea</taxon>
        <taxon>Plagiorchiida</taxon>
        <taxon>Troglotremata</taxon>
        <taxon>Troglotrematidae</taxon>
        <taxon>Paragonimus</taxon>
    </lineage>
</organism>
<proteinExistence type="predicted"/>
<dbReference type="EMBL" id="JTDE01007518">
    <property type="protein sequence ID" value="KAF7238635.1"/>
    <property type="molecule type" value="Genomic_DNA"/>
</dbReference>
<dbReference type="OrthoDB" id="6266383at2759"/>